<reference evidence="2" key="1">
    <citation type="submission" date="2021-01" db="EMBL/GenBank/DDBJ databases">
        <authorList>
            <person name="Corre E."/>
            <person name="Pelletier E."/>
            <person name="Niang G."/>
            <person name="Scheremetjew M."/>
            <person name="Finn R."/>
            <person name="Kale V."/>
            <person name="Holt S."/>
            <person name="Cochrane G."/>
            <person name="Meng A."/>
            <person name="Brown T."/>
            <person name="Cohen L."/>
        </authorList>
    </citation>
    <scope>NUCLEOTIDE SEQUENCE</scope>
    <source>
        <strain evidence="2">CCMP3105</strain>
    </source>
</reference>
<protein>
    <submittedName>
        <fullName evidence="2">Uncharacterized protein</fullName>
    </submittedName>
</protein>
<feature type="compositionally biased region" description="Low complexity" evidence="1">
    <location>
        <begin position="12"/>
        <end position="22"/>
    </location>
</feature>
<sequence length="170" mass="17472">MAQARPAPPGPRSGASSAGSRGPSPPPHEARWRAQCAAAACNCCMLRSRTGMSSGLAYLFDDAADAAGGAAAGDLSQFDRSGLKKPPAGWKATKSRSDFQAGRVGSQGWKELPVGQAGPMGGGGSTGPALPFRIKETMYVPKGVGATPVYTLARARAEEPQKADVMSFTY</sequence>
<feature type="region of interest" description="Disordered" evidence="1">
    <location>
        <begin position="70"/>
        <end position="105"/>
    </location>
</feature>
<gene>
    <name evidence="2" type="ORF">AMON00008_LOCUS47459</name>
</gene>
<feature type="compositionally biased region" description="Pro residues" evidence="1">
    <location>
        <begin position="1"/>
        <end position="11"/>
    </location>
</feature>
<dbReference type="EMBL" id="HBNR01067150">
    <property type="protein sequence ID" value="CAE4639770.1"/>
    <property type="molecule type" value="Transcribed_RNA"/>
</dbReference>
<accession>A0A7S4VE07</accession>
<evidence type="ECO:0000256" key="1">
    <source>
        <dbReference type="SAM" id="MobiDB-lite"/>
    </source>
</evidence>
<proteinExistence type="predicted"/>
<feature type="region of interest" description="Disordered" evidence="1">
    <location>
        <begin position="1"/>
        <end position="30"/>
    </location>
</feature>
<evidence type="ECO:0000313" key="2">
    <source>
        <dbReference type="EMBL" id="CAE4639770.1"/>
    </source>
</evidence>
<organism evidence="2">
    <name type="scientific">Alexandrium monilatum</name>
    <dbReference type="NCBI Taxonomy" id="311494"/>
    <lineage>
        <taxon>Eukaryota</taxon>
        <taxon>Sar</taxon>
        <taxon>Alveolata</taxon>
        <taxon>Dinophyceae</taxon>
        <taxon>Gonyaulacales</taxon>
        <taxon>Pyrocystaceae</taxon>
        <taxon>Alexandrium</taxon>
    </lineage>
</organism>
<dbReference type="AlphaFoldDB" id="A0A7S4VE07"/>
<name>A0A7S4VE07_9DINO</name>